<comment type="caution">
    <text evidence="2">The sequence shown here is derived from an EMBL/GenBank/DDBJ whole genome shotgun (WGS) entry which is preliminary data.</text>
</comment>
<dbReference type="EMBL" id="AMYD01001536">
    <property type="protein sequence ID" value="EQB52713.1"/>
    <property type="molecule type" value="Genomic_DNA"/>
</dbReference>
<dbReference type="HOGENOM" id="CLU_1408634_0_0_1"/>
<evidence type="ECO:0000313" key="2">
    <source>
        <dbReference type="EMBL" id="EQB52713.1"/>
    </source>
</evidence>
<dbReference type="Proteomes" id="UP000015530">
    <property type="component" value="Unassembled WGS sequence"/>
</dbReference>
<gene>
    <name evidence="2" type="ORF">CGLO_07639</name>
</gene>
<protein>
    <submittedName>
        <fullName evidence="2">Uncharacterized protein</fullName>
    </submittedName>
</protein>
<evidence type="ECO:0000313" key="3">
    <source>
        <dbReference type="Proteomes" id="UP000015530"/>
    </source>
</evidence>
<evidence type="ECO:0000256" key="1">
    <source>
        <dbReference type="SAM" id="MobiDB-lite"/>
    </source>
</evidence>
<sequence>MPSKRYECAQCCADAAPCVTRSQGKVIALQSTRNRVDCDGFTCEEDPVAYKKSVVTPRKLFMLKRISIDANFDPIDELETRRSEFRPFRKYRYMEVENGAQSGKDSVKNAITDIAELQPVPREDAVMLAKYLASRDSTVTETLAVVASGSGSGSAAAASASTDRLREKTQQVDALLQQLKQAGGGNGGNSTRL</sequence>
<accession>T0KIL2</accession>
<organism evidence="2 3">
    <name type="scientific">Colletotrichum gloeosporioides (strain Cg-14)</name>
    <name type="common">Anthracnose fungus</name>
    <name type="synonym">Glomerella cingulata</name>
    <dbReference type="NCBI Taxonomy" id="1237896"/>
    <lineage>
        <taxon>Eukaryota</taxon>
        <taxon>Fungi</taxon>
        <taxon>Dikarya</taxon>
        <taxon>Ascomycota</taxon>
        <taxon>Pezizomycotina</taxon>
        <taxon>Sordariomycetes</taxon>
        <taxon>Hypocreomycetidae</taxon>
        <taxon>Glomerellales</taxon>
        <taxon>Glomerellaceae</taxon>
        <taxon>Colletotrichum</taxon>
        <taxon>Colletotrichum gloeosporioides species complex</taxon>
    </lineage>
</organism>
<feature type="region of interest" description="Disordered" evidence="1">
    <location>
        <begin position="151"/>
        <end position="170"/>
    </location>
</feature>
<reference evidence="3" key="1">
    <citation type="journal article" date="2013" name="Mol. Plant Microbe Interact.">
        <title>Global aspects of pacC regulation of pathogenicity genes in Colletotrichum gloeosporioides as revealed by transcriptome analysis.</title>
        <authorList>
            <person name="Alkan N."/>
            <person name="Meng X."/>
            <person name="Friedlander G."/>
            <person name="Reuveni E."/>
            <person name="Sukno S."/>
            <person name="Sherman A."/>
            <person name="Thon M."/>
            <person name="Fluhr R."/>
            <person name="Prusky D."/>
        </authorList>
    </citation>
    <scope>NUCLEOTIDE SEQUENCE [LARGE SCALE GENOMIC DNA]</scope>
    <source>
        <strain evidence="3">Cg-14</strain>
    </source>
</reference>
<dbReference type="OrthoDB" id="4839920at2759"/>
<feature type="compositionally biased region" description="Low complexity" evidence="1">
    <location>
        <begin position="151"/>
        <end position="161"/>
    </location>
</feature>
<name>T0KIL2_COLGC</name>
<proteinExistence type="predicted"/>
<dbReference type="AlphaFoldDB" id="T0KIL2"/>